<proteinExistence type="predicted"/>
<dbReference type="SUPFAM" id="SSF158446">
    <property type="entry name" value="IVS-encoded protein-like"/>
    <property type="match status" value="1"/>
</dbReference>
<dbReference type="EMBL" id="CP139781">
    <property type="protein sequence ID" value="WRQ89889.1"/>
    <property type="molecule type" value="Genomic_DNA"/>
</dbReference>
<evidence type="ECO:0000313" key="1">
    <source>
        <dbReference type="EMBL" id="WRQ89889.1"/>
    </source>
</evidence>
<dbReference type="RefSeq" id="WP_221032346.1">
    <property type="nucleotide sequence ID" value="NZ_CP139781.1"/>
</dbReference>
<name>A0ABZ1CH28_9BACT</name>
<dbReference type="Proteomes" id="UP000738431">
    <property type="component" value="Chromosome"/>
</dbReference>
<dbReference type="PIRSF" id="PIRSF035652">
    <property type="entry name" value="CHP02436"/>
    <property type="match status" value="1"/>
</dbReference>
<reference evidence="1 2" key="1">
    <citation type="submission" date="2023-12" db="EMBL/GenBank/DDBJ databases">
        <title>Description of an unclassified Opitutus bacterium of Verrucomicrobiota.</title>
        <authorList>
            <person name="Zhang D.-F."/>
        </authorList>
    </citation>
    <scope>NUCLEOTIDE SEQUENCE [LARGE SCALE GENOMIC DNA]</scope>
    <source>
        <strain evidence="1 2">WL0086</strain>
    </source>
</reference>
<dbReference type="InterPro" id="IPR012657">
    <property type="entry name" value="23S_rRNA-intervening_sequence"/>
</dbReference>
<dbReference type="Gene3D" id="1.20.1440.60">
    <property type="entry name" value="23S rRNA-intervening sequence"/>
    <property type="match status" value="1"/>
</dbReference>
<dbReference type="InterPro" id="IPR036583">
    <property type="entry name" value="23S_rRNA_IVS_sf"/>
</dbReference>
<sequence length="130" mass="14600">MNETELKKRTKDFALRGLKLIDSLPDTRSGRILAGQLGRSCTSVGANYRAACRSRSKAEMISKLSVVEEEADESEFWMELIEAYGLRSARQVSALKKEAHELTAIMVASRRTLQKRAAESKIENPKSKIR</sequence>
<dbReference type="NCBIfam" id="TIGR02436">
    <property type="entry name" value="four helix bundle protein"/>
    <property type="match status" value="1"/>
</dbReference>
<protein>
    <submittedName>
        <fullName evidence="1">Four helix bundle protein</fullName>
    </submittedName>
</protein>
<keyword evidence="2" id="KW-1185">Reference proteome</keyword>
<evidence type="ECO:0000313" key="2">
    <source>
        <dbReference type="Proteomes" id="UP000738431"/>
    </source>
</evidence>
<dbReference type="Pfam" id="PF05635">
    <property type="entry name" value="23S_rRNA_IVP"/>
    <property type="match status" value="1"/>
</dbReference>
<accession>A0ABZ1CH28</accession>
<dbReference type="PANTHER" id="PTHR38471">
    <property type="entry name" value="FOUR HELIX BUNDLE PROTEIN"/>
    <property type="match status" value="1"/>
</dbReference>
<organism evidence="1 2">
    <name type="scientific">Actomonas aquatica</name>
    <dbReference type="NCBI Taxonomy" id="2866162"/>
    <lineage>
        <taxon>Bacteria</taxon>
        <taxon>Pseudomonadati</taxon>
        <taxon>Verrucomicrobiota</taxon>
        <taxon>Opitutia</taxon>
        <taxon>Opitutales</taxon>
        <taxon>Opitutaceae</taxon>
        <taxon>Actomonas</taxon>
    </lineage>
</organism>
<gene>
    <name evidence="1" type="ORF">K1X11_010770</name>
</gene>
<dbReference type="PANTHER" id="PTHR38471:SF2">
    <property type="entry name" value="FOUR HELIX BUNDLE PROTEIN"/>
    <property type="match status" value="1"/>
</dbReference>